<feature type="chain" id="PRO_5008685331" evidence="1">
    <location>
        <begin position="34"/>
        <end position="138"/>
    </location>
</feature>
<feature type="signal peptide" evidence="1">
    <location>
        <begin position="1"/>
        <end position="33"/>
    </location>
</feature>
<evidence type="ECO:0000313" key="3">
    <source>
        <dbReference type="Proteomes" id="UP000199205"/>
    </source>
</evidence>
<name>A0A1C3WD69_9HYPH</name>
<accession>A0A1C3WD69</accession>
<proteinExistence type="predicted"/>
<evidence type="ECO:0000313" key="2">
    <source>
        <dbReference type="EMBL" id="SCB37960.1"/>
    </source>
</evidence>
<reference evidence="3" key="1">
    <citation type="submission" date="2016-08" db="EMBL/GenBank/DDBJ databases">
        <authorList>
            <person name="Varghese N."/>
            <person name="Submissions Spin"/>
        </authorList>
    </citation>
    <scope>NUCLEOTIDE SEQUENCE [LARGE SCALE GENOMIC DNA]</scope>
    <source>
        <strain evidence="3">P1-7</strain>
    </source>
</reference>
<gene>
    <name evidence="2" type="ORF">GA0061101_110106</name>
</gene>
<dbReference type="Proteomes" id="UP000199205">
    <property type="component" value="Unassembled WGS sequence"/>
</dbReference>
<dbReference type="EMBL" id="FMAF01000010">
    <property type="protein sequence ID" value="SCB37960.1"/>
    <property type="molecule type" value="Genomic_DNA"/>
</dbReference>
<organism evidence="2 3">
    <name type="scientific">Rhizobium lusitanum</name>
    <dbReference type="NCBI Taxonomy" id="293958"/>
    <lineage>
        <taxon>Bacteria</taxon>
        <taxon>Pseudomonadati</taxon>
        <taxon>Pseudomonadota</taxon>
        <taxon>Alphaproteobacteria</taxon>
        <taxon>Hyphomicrobiales</taxon>
        <taxon>Rhizobiaceae</taxon>
        <taxon>Rhizobium/Agrobacterium group</taxon>
        <taxon>Rhizobium</taxon>
    </lineage>
</organism>
<evidence type="ECO:0000256" key="1">
    <source>
        <dbReference type="SAM" id="SignalP"/>
    </source>
</evidence>
<protein>
    <submittedName>
        <fullName evidence="2">Uncharacterized protein</fullName>
    </submittedName>
</protein>
<dbReference type="AlphaFoldDB" id="A0A1C3WD69"/>
<keyword evidence="1" id="KW-0732">Signal</keyword>
<sequence>MGTRMRKRIFGTTRWLVRILCAMALLSVGFAHQPIVAVADEISPIELAQYRLPDGSFPVLCVTYKDADGKVHGKAFTPGCEACRIASAAVLPAPPSDICGRFSSIREDIVVAKSEAFHRQLYPPNSGPRAPPILKIIG</sequence>